<dbReference type="InterPro" id="IPR058624">
    <property type="entry name" value="MdtA-like_HH"/>
</dbReference>
<dbReference type="Pfam" id="PF25917">
    <property type="entry name" value="BSH_RND"/>
    <property type="match status" value="1"/>
</dbReference>
<evidence type="ECO:0000256" key="1">
    <source>
        <dbReference type="ARBA" id="ARBA00009477"/>
    </source>
</evidence>
<dbReference type="InterPro" id="IPR006143">
    <property type="entry name" value="RND_pump_MFP"/>
</dbReference>
<dbReference type="Pfam" id="PF25876">
    <property type="entry name" value="HH_MFP_RND"/>
    <property type="match status" value="1"/>
</dbReference>
<evidence type="ECO:0000259" key="4">
    <source>
        <dbReference type="Pfam" id="PF25917"/>
    </source>
</evidence>
<proteinExistence type="inferred from homology"/>
<dbReference type="InterPro" id="IPR058792">
    <property type="entry name" value="Beta-barrel_RND_2"/>
</dbReference>
<name>A0A0M4DJP1_9BACT</name>
<accession>A0A0M4DJP1</accession>
<reference evidence="6 7" key="1">
    <citation type="submission" date="2015-07" db="EMBL/GenBank/DDBJ databases">
        <title>Isolation and Genomic Characterization of a Novel Halophilic Metal-Reducing Deltaproteobacterium from the Deep Subsurface.</title>
        <authorList>
            <person name="Badalamenti J.P."/>
            <person name="Summers Z.M."/>
            <person name="Gralnick J.A."/>
            <person name="Bond D.R."/>
        </authorList>
    </citation>
    <scope>NUCLEOTIDE SEQUENCE [LARGE SCALE GENOMIC DNA]</scope>
    <source>
        <strain evidence="6 7">WTL</strain>
    </source>
</reference>
<sequence length="396" mass="42405">MKRSRRLFWLLAVVLLLLLGGGTALFFRGAGGSGEPAPGYKTAEVSRGTLERTVSSSGTLAAVETVTVGTEVSGTIDKVLVDFNSRVEKGEVLATLKPALFAAAVAEGEAAVARAEADLALAQRELERSRPLYDKGYLSEQEFLPLRFNVDRYRAALDQARATLARARTNERNATIRSPIDGTVIQRSIDAGQTVAASLNTPTLFVIARDLARMQIEADVDETDIGQIRPEQAVRFTVQSYPDRTFAGTVRQVRLQPETVQSVVTYTVIVEAANPEGVLLPGMTATVDFVVEHLEDVLLIPNAALRFTPEEKESAPASGQSHHSAAKTGGRVFRLGATGELQKVAVSTLASDGQVTAISDDGLQAGDAVVTGPAREDTKVKKSFSLFGAMRGRPRK</sequence>
<evidence type="ECO:0000313" key="7">
    <source>
        <dbReference type="Proteomes" id="UP000057158"/>
    </source>
</evidence>
<organism evidence="6 7">
    <name type="scientific">Desulfuromonas soudanensis</name>
    <dbReference type="NCBI Taxonomy" id="1603606"/>
    <lineage>
        <taxon>Bacteria</taxon>
        <taxon>Pseudomonadati</taxon>
        <taxon>Thermodesulfobacteriota</taxon>
        <taxon>Desulfuromonadia</taxon>
        <taxon>Desulfuromonadales</taxon>
        <taxon>Desulfuromonadaceae</taxon>
        <taxon>Desulfuromonas</taxon>
    </lineage>
</organism>
<dbReference type="KEGG" id="des:DSOUD_2604"/>
<feature type="domain" description="Multidrug resistance protein MdtA-like alpha-helical hairpin" evidence="3">
    <location>
        <begin position="107"/>
        <end position="170"/>
    </location>
</feature>
<evidence type="ECO:0000313" key="6">
    <source>
        <dbReference type="EMBL" id="ALC17357.1"/>
    </source>
</evidence>
<dbReference type="Pfam" id="PF25954">
    <property type="entry name" value="Beta-barrel_RND_2"/>
    <property type="match status" value="1"/>
</dbReference>
<dbReference type="InterPro" id="IPR058625">
    <property type="entry name" value="MdtA-like_BSH"/>
</dbReference>
<dbReference type="AlphaFoldDB" id="A0A0M4DJP1"/>
<keyword evidence="2" id="KW-0175">Coiled coil</keyword>
<dbReference type="Gene3D" id="2.40.50.100">
    <property type="match status" value="1"/>
</dbReference>
<dbReference type="EMBL" id="CP010802">
    <property type="protein sequence ID" value="ALC17357.1"/>
    <property type="molecule type" value="Genomic_DNA"/>
</dbReference>
<dbReference type="PANTHER" id="PTHR30469">
    <property type="entry name" value="MULTIDRUG RESISTANCE PROTEIN MDTA"/>
    <property type="match status" value="1"/>
</dbReference>
<dbReference type="SUPFAM" id="SSF111369">
    <property type="entry name" value="HlyD-like secretion proteins"/>
    <property type="match status" value="1"/>
</dbReference>
<dbReference type="GO" id="GO:1990281">
    <property type="term" value="C:efflux pump complex"/>
    <property type="evidence" value="ECO:0007669"/>
    <property type="project" value="TreeGrafter"/>
</dbReference>
<dbReference type="RefSeq" id="WP_053551372.1">
    <property type="nucleotide sequence ID" value="NZ_CP010802.1"/>
</dbReference>
<feature type="domain" description="CusB-like beta-barrel" evidence="5">
    <location>
        <begin position="216"/>
        <end position="289"/>
    </location>
</feature>
<dbReference type="Gene3D" id="1.10.287.470">
    <property type="entry name" value="Helix hairpin bin"/>
    <property type="match status" value="1"/>
</dbReference>
<evidence type="ECO:0000259" key="3">
    <source>
        <dbReference type="Pfam" id="PF25876"/>
    </source>
</evidence>
<protein>
    <submittedName>
        <fullName evidence="6">RND family efflux transporter, MFP subunit</fullName>
    </submittedName>
</protein>
<dbReference type="Proteomes" id="UP000057158">
    <property type="component" value="Chromosome"/>
</dbReference>
<dbReference type="STRING" id="1603606.DSOUD_2604"/>
<dbReference type="PATRIC" id="fig|1603606.3.peg.2823"/>
<keyword evidence="7" id="KW-1185">Reference proteome</keyword>
<comment type="similarity">
    <text evidence="1">Belongs to the membrane fusion protein (MFP) (TC 8.A.1) family.</text>
</comment>
<feature type="domain" description="Multidrug resistance protein MdtA-like barrel-sandwich hybrid" evidence="4">
    <location>
        <begin position="64"/>
        <end position="203"/>
    </location>
</feature>
<dbReference type="Gene3D" id="2.40.30.170">
    <property type="match status" value="1"/>
</dbReference>
<dbReference type="NCBIfam" id="TIGR01730">
    <property type="entry name" value="RND_mfp"/>
    <property type="match status" value="1"/>
</dbReference>
<evidence type="ECO:0000259" key="5">
    <source>
        <dbReference type="Pfam" id="PF25954"/>
    </source>
</evidence>
<dbReference type="OrthoDB" id="9784484at2"/>
<dbReference type="GO" id="GO:0015562">
    <property type="term" value="F:efflux transmembrane transporter activity"/>
    <property type="evidence" value="ECO:0007669"/>
    <property type="project" value="TreeGrafter"/>
</dbReference>
<evidence type="ECO:0000256" key="2">
    <source>
        <dbReference type="SAM" id="Coils"/>
    </source>
</evidence>
<feature type="coiled-coil region" evidence="2">
    <location>
        <begin position="150"/>
        <end position="177"/>
    </location>
</feature>
<gene>
    <name evidence="6" type="ORF">DSOUD_2604</name>
</gene>
<dbReference type="PANTHER" id="PTHR30469:SF33">
    <property type="entry name" value="SLR1207 PROTEIN"/>
    <property type="match status" value="1"/>
</dbReference>